<proteinExistence type="predicted"/>
<evidence type="ECO:0000313" key="3">
    <source>
        <dbReference type="EMBL" id="GEN98903.1"/>
    </source>
</evidence>
<evidence type="ECO:0000259" key="2">
    <source>
        <dbReference type="Pfam" id="PF09835"/>
    </source>
</evidence>
<keyword evidence="1" id="KW-1133">Transmembrane helix</keyword>
<dbReference type="EMBL" id="BJYR01000005">
    <property type="protein sequence ID" value="GEN98903.1"/>
    <property type="molecule type" value="Genomic_DNA"/>
</dbReference>
<gene>
    <name evidence="3" type="ORF">NSE01_07360</name>
</gene>
<protein>
    <recommendedName>
        <fullName evidence="2">DUF2062 domain-containing protein</fullName>
    </recommendedName>
</protein>
<dbReference type="PANTHER" id="PTHR40547:SF1">
    <property type="entry name" value="SLL0298 PROTEIN"/>
    <property type="match status" value="1"/>
</dbReference>
<reference evidence="3 4" key="1">
    <citation type="submission" date="2019-07" db="EMBL/GenBank/DDBJ databases">
        <title>Whole genome shotgun sequence of Novosphingobium sediminis NBRC 106119.</title>
        <authorList>
            <person name="Hosoyama A."/>
            <person name="Uohara A."/>
            <person name="Ohji S."/>
            <person name="Ichikawa N."/>
        </authorList>
    </citation>
    <scope>NUCLEOTIDE SEQUENCE [LARGE SCALE GENOMIC DNA]</scope>
    <source>
        <strain evidence="3 4">NBRC 106119</strain>
    </source>
</reference>
<feature type="transmembrane region" description="Helical" evidence="1">
    <location>
        <begin position="146"/>
        <end position="173"/>
    </location>
</feature>
<keyword evidence="1" id="KW-0472">Membrane</keyword>
<dbReference type="AlphaFoldDB" id="A0A512AGT5"/>
<keyword evidence="1" id="KW-0812">Transmembrane</keyword>
<name>A0A512AGT5_9SPHN</name>
<evidence type="ECO:0000313" key="4">
    <source>
        <dbReference type="Proteomes" id="UP000321464"/>
    </source>
</evidence>
<feature type="domain" description="DUF2062" evidence="2">
    <location>
        <begin position="30"/>
        <end position="178"/>
    </location>
</feature>
<keyword evidence="4" id="KW-1185">Reference proteome</keyword>
<dbReference type="Proteomes" id="UP000321464">
    <property type="component" value="Unassembled WGS sequence"/>
</dbReference>
<evidence type="ECO:0000256" key="1">
    <source>
        <dbReference type="SAM" id="Phobius"/>
    </source>
</evidence>
<dbReference type="Pfam" id="PF09835">
    <property type="entry name" value="DUF2062"/>
    <property type="match status" value="1"/>
</dbReference>
<sequence>MEDSGTGMRGGISGWARRMIPTRETLVKSRFVRPLAARPELWRYNRRSVPRGIAVGLFVGIFAMVPGVQIVGAALLCVPVRGNVPLAAGATLLSNPATTPMILLAALWLGSFLGLDADLTTFQSLINRNAGLGEWANWLVSSAAPALVLGLLAIAAVSAVIGYIASIVIWRWWTGRRRRLRVNRALGGAQGV</sequence>
<dbReference type="PANTHER" id="PTHR40547">
    <property type="entry name" value="SLL0298 PROTEIN"/>
    <property type="match status" value="1"/>
</dbReference>
<accession>A0A512AGT5</accession>
<dbReference type="InterPro" id="IPR018639">
    <property type="entry name" value="DUF2062"/>
</dbReference>
<organism evidence="3 4">
    <name type="scientific">Novosphingobium sediminis</name>
    <dbReference type="NCBI Taxonomy" id="707214"/>
    <lineage>
        <taxon>Bacteria</taxon>
        <taxon>Pseudomonadati</taxon>
        <taxon>Pseudomonadota</taxon>
        <taxon>Alphaproteobacteria</taxon>
        <taxon>Sphingomonadales</taxon>
        <taxon>Sphingomonadaceae</taxon>
        <taxon>Novosphingobium</taxon>
    </lineage>
</organism>
<comment type="caution">
    <text evidence="3">The sequence shown here is derived from an EMBL/GenBank/DDBJ whole genome shotgun (WGS) entry which is preliminary data.</text>
</comment>
<feature type="transmembrane region" description="Helical" evidence="1">
    <location>
        <begin position="53"/>
        <end position="80"/>
    </location>
</feature>